<dbReference type="PANTHER" id="PTHR21087:SF16">
    <property type="entry name" value="SHIKIMATE KINASE 1, CHLOROPLASTIC"/>
    <property type="match status" value="1"/>
</dbReference>
<dbReference type="GO" id="GO:0000287">
    <property type="term" value="F:magnesium ion binding"/>
    <property type="evidence" value="ECO:0007669"/>
    <property type="project" value="UniProtKB-UniRule"/>
</dbReference>
<dbReference type="EMBL" id="CP017478">
    <property type="protein sequence ID" value="AOW19871.1"/>
    <property type="molecule type" value="Genomic_DNA"/>
</dbReference>
<dbReference type="UniPathway" id="UPA00053">
    <property type="reaction ID" value="UER00088"/>
</dbReference>
<keyword evidence="7" id="KW-0963">Cytoplasm</keyword>
<keyword evidence="7" id="KW-0460">Magnesium</keyword>
<dbReference type="PANTHER" id="PTHR21087">
    <property type="entry name" value="SHIKIMATE KINASE"/>
    <property type="match status" value="1"/>
</dbReference>
<accession>A0A1D8P5Q2</accession>
<feature type="binding site" evidence="7">
    <location>
        <position position="14"/>
    </location>
    <ligand>
        <name>Mg(2+)</name>
        <dbReference type="ChEBI" id="CHEBI:18420"/>
    </ligand>
</feature>
<keyword evidence="5 7" id="KW-0067">ATP-binding</keyword>
<feature type="binding site" evidence="7">
    <location>
        <position position="140"/>
    </location>
    <ligand>
        <name>substrate</name>
    </ligand>
</feature>
<dbReference type="SUPFAM" id="SSF52540">
    <property type="entry name" value="P-loop containing nucleoside triphosphate hydrolases"/>
    <property type="match status" value="1"/>
</dbReference>
<dbReference type="AlphaFoldDB" id="A0A1D8P5Q2"/>
<dbReference type="GO" id="GO:0005829">
    <property type="term" value="C:cytosol"/>
    <property type="evidence" value="ECO:0007669"/>
    <property type="project" value="TreeGrafter"/>
</dbReference>
<evidence type="ECO:0000256" key="4">
    <source>
        <dbReference type="ARBA" id="ARBA00022777"/>
    </source>
</evidence>
<dbReference type="EC" id="2.7.1.71" evidence="7"/>
<keyword evidence="3 7" id="KW-0547">Nucleotide-binding</keyword>
<protein>
    <recommendedName>
        <fullName evidence="7">Shikimate kinase</fullName>
        <shortName evidence="7">SK</shortName>
        <ecNumber evidence="7">2.7.1.71</ecNumber>
    </recommendedName>
</protein>
<gene>
    <name evidence="7" type="primary">aroK</name>
    <name evidence="8" type="ORF">LPB138_03860</name>
</gene>
<dbReference type="GO" id="GO:0008652">
    <property type="term" value="P:amino acid biosynthetic process"/>
    <property type="evidence" value="ECO:0007669"/>
    <property type="project" value="UniProtKB-KW"/>
</dbReference>
<dbReference type="GO" id="GO:0005524">
    <property type="term" value="F:ATP binding"/>
    <property type="evidence" value="ECO:0007669"/>
    <property type="project" value="UniProtKB-UniRule"/>
</dbReference>
<dbReference type="CDD" id="cd00464">
    <property type="entry name" value="SK"/>
    <property type="match status" value="1"/>
</dbReference>
<dbReference type="HAMAP" id="MF_00109">
    <property type="entry name" value="Shikimate_kinase"/>
    <property type="match status" value="1"/>
</dbReference>
<evidence type="ECO:0000256" key="3">
    <source>
        <dbReference type="ARBA" id="ARBA00022741"/>
    </source>
</evidence>
<evidence type="ECO:0000256" key="1">
    <source>
        <dbReference type="ARBA" id="ARBA00022605"/>
    </source>
</evidence>
<comment type="subunit">
    <text evidence="7">Monomer.</text>
</comment>
<name>A0A1D8P5Q2_9FLAO</name>
<evidence type="ECO:0000313" key="9">
    <source>
        <dbReference type="Proteomes" id="UP000176050"/>
    </source>
</evidence>
<dbReference type="GO" id="GO:0009423">
    <property type="term" value="P:chorismate biosynthetic process"/>
    <property type="evidence" value="ECO:0007669"/>
    <property type="project" value="UniProtKB-UniRule"/>
</dbReference>
<feature type="binding site" evidence="7">
    <location>
        <position position="79"/>
    </location>
    <ligand>
        <name>substrate</name>
    </ligand>
</feature>
<keyword evidence="7" id="KW-0479">Metal-binding</keyword>
<dbReference type="InterPro" id="IPR031322">
    <property type="entry name" value="Shikimate/glucono_kinase"/>
</dbReference>
<keyword evidence="1 7" id="KW-0028">Amino-acid biosynthesis</keyword>
<dbReference type="Pfam" id="PF01202">
    <property type="entry name" value="SKI"/>
    <property type="match status" value="1"/>
</dbReference>
<dbReference type="Gene3D" id="3.40.50.300">
    <property type="entry name" value="P-loop containing nucleotide triphosphate hydrolases"/>
    <property type="match status" value="1"/>
</dbReference>
<evidence type="ECO:0000313" key="8">
    <source>
        <dbReference type="EMBL" id="AOW19871.1"/>
    </source>
</evidence>
<dbReference type="OrthoDB" id="9800332at2"/>
<reference evidence="8 9" key="1">
    <citation type="submission" date="2016-10" db="EMBL/GenBank/DDBJ databases">
        <title>Lutibacter sp. LPB0138, isolated from marine gastropod.</title>
        <authorList>
            <person name="Kim E."/>
            <person name="Yi H."/>
        </authorList>
    </citation>
    <scope>NUCLEOTIDE SEQUENCE [LARGE SCALE GENOMIC DNA]</scope>
    <source>
        <strain evidence="8 9">LPB0138</strain>
    </source>
</reference>
<dbReference type="STRING" id="1850246.LPB138_03860"/>
<feature type="binding site" evidence="7">
    <location>
        <position position="32"/>
    </location>
    <ligand>
        <name>substrate</name>
    </ligand>
</feature>
<comment type="similarity">
    <text evidence="7">Belongs to the shikimate kinase family.</text>
</comment>
<dbReference type="GO" id="GO:0004765">
    <property type="term" value="F:shikimate kinase activity"/>
    <property type="evidence" value="ECO:0007669"/>
    <property type="project" value="UniProtKB-UniRule"/>
</dbReference>
<evidence type="ECO:0000256" key="2">
    <source>
        <dbReference type="ARBA" id="ARBA00022679"/>
    </source>
</evidence>
<sequence length="170" mass="19435">MKIVLIGYMASGKSAVGKKLASILKYDFIDLDSYIEKKENKTVSEIFSQNGEIYFRLKETECLKELLNSDLDFVLSLGGGTPCYSNNIKTIFEKSESFYLKASINTLFQRLSNEKDHRPLVAELDSDKLKEFIAKHLFERAPYYEQASNSIITDGKEVTEVVDQIKKRLI</sequence>
<comment type="catalytic activity">
    <reaction evidence="7">
        <text>shikimate + ATP = 3-phosphoshikimate + ADP + H(+)</text>
        <dbReference type="Rhea" id="RHEA:13121"/>
        <dbReference type="ChEBI" id="CHEBI:15378"/>
        <dbReference type="ChEBI" id="CHEBI:30616"/>
        <dbReference type="ChEBI" id="CHEBI:36208"/>
        <dbReference type="ChEBI" id="CHEBI:145989"/>
        <dbReference type="ChEBI" id="CHEBI:456216"/>
        <dbReference type="EC" id="2.7.1.71"/>
    </reaction>
</comment>
<dbReference type="InterPro" id="IPR000623">
    <property type="entry name" value="Shikimate_kinase/TSH1"/>
</dbReference>
<comment type="function">
    <text evidence="7">Catalyzes the specific phosphorylation of the 3-hydroxyl group of shikimic acid using ATP as a cosubstrate.</text>
</comment>
<organism evidence="8 9">
    <name type="scientific">Urechidicola croceus</name>
    <dbReference type="NCBI Taxonomy" id="1850246"/>
    <lineage>
        <taxon>Bacteria</taxon>
        <taxon>Pseudomonadati</taxon>
        <taxon>Bacteroidota</taxon>
        <taxon>Flavobacteriia</taxon>
        <taxon>Flavobacteriales</taxon>
        <taxon>Flavobacteriaceae</taxon>
        <taxon>Urechidicola</taxon>
    </lineage>
</organism>
<feature type="binding site" evidence="7">
    <location>
        <begin position="10"/>
        <end position="15"/>
    </location>
    <ligand>
        <name>ATP</name>
        <dbReference type="ChEBI" id="CHEBI:30616"/>
    </ligand>
</feature>
<keyword evidence="2 7" id="KW-0808">Transferase</keyword>
<dbReference type="Proteomes" id="UP000176050">
    <property type="component" value="Chromosome"/>
</dbReference>
<comment type="subcellular location">
    <subcellularLocation>
        <location evidence="7">Cytoplasm</location>
    </subcellularLocation>
</comment>
<comment type="caution">
    <text evidence="7">Lacks conserved residue(s) required for the propagation of feature annotation.</text>
</comment>
<comment type="pathway">
    <text evidence="7">Metabolic intermediate biosynthesis; chorismate biosynthesis; chorismate from D-erythrose 4-phosphate and phosphoenolpyruvate: step 5/7.</text>
</comment>
<feature type="binding site" evidence="7">
    <location>
        <position position="56"/>
    </location>
    <ligand>
        <name>substrate</name>
    </ligand>
</feature>
<evidence type="ECO:0000256" key="6">
    <source>
        <dbReference type="ARBA" id="ARBA00023141"/>
    </source>
</evidence>
<keyword evidence="9" id="KW-1185">Reference proteome</keyword>
<dbReference type="RefSeq" id="WP_070236010.1">
    <property type="nucleotide sequence ID" value="NZ_CP017478.1"/>
</dbReference>
<evidence type="ECO:0000256" key="7">
    <source>
        <dbReference type="HAMAP-Rule" id="MF_00109"/>
    </source>
</evidence>
<dbReference type="PRINTS" id="PR01100">
    <property type="entry name" value="SHIKIMTKNASE"/>
</dbReference>
<dbReference type="InterPro" id="IPR027417">
    <property type="entry name" value="P-loop_NTPase"/>
</dbReference>
<proteinExistence type="inferred from homology"/>
<dbReference type="GO" id="GO:0009073">
    <property type="term" value="P:aromatic amino acid family biosynthetic process"/>
    <property type="evidence" value="ECO:0007669"/>
    <property type="project" value="UniProtKB-KW"/>
</dbReference>
<evidence type="ECO:0000256" key="5">
    <source>
        <dbReference type="ARBA" id="ARBA00022840"/>
    </source>
</evidence>
<feature type="binding site" evidence="7">
    <location>
        <position position="118"/>
    </location>
    <ligand>
        <name>ATP</name>
        <dbReference type="ChEBI" id="CHEBI:30616"/>
    </ligand>
</feature>
<comment type="cofactor">
    <cofactor evidence="7">
        <name>Mg(2+)</name>
        <dbReference type="ChEBI" id="CHEBI:18420"/>
    </cofactor>
    <text evidence="7">Binds 1 Mg(2+) ion per subunit.</text>
</comment>
<dbReference type="KEGG" id="lul:LPB138_03860"/>
<keyword evidence="4 7" id="KW-0418">Kinase</keyword>
<keyword evidence="6 7" id="KW-0057">Aromatic amino acid biosynthesis</keyword>